<accession>A0A8T4GXL4</accession>
<dbReference type="AlphaFoldDB" id="A0A8T4GXL4"/>
<protein>
    <submittedName>
        <fullName evidence="2">Uncharacterized protein</fullName>
    </submittedName>
</protein>
<organism evidence="2 3">
    <name type="scientific">Halolamina salifodinae</name>
    <dbReference type="NCBI Taxonomy" id="1202767"/>
    <lineage>
        <taxon>Archaea</taxon>
        <taxon>Methanobacteriati</taxon>
        <taxon>Methanobacteriota</taxon>
        <taxon>Stenosarchaea group</taxon>
        <taxon>Halobacteria</taxon>
        <taxon>Halobacteriales</taxon>
        <taxon>Haloferacaceae</taxon>
    </lineage>
</organism>
<reference evidence="2" key="1">
    <citation type="submission" date="2021-03" db="EMBL/GenBank/DDBJ databases">
        <title>Genomic Encyclopedia of Type Strains, Phase IV (KMG-IV): sequencing the most valuable type-strain genomes for metagenomic binning, comparative biology and taxonomic classification.</title>
        <authorList>
            <person name="Goeker M."/>
        </authorList>
    </citation>
    <scope>NUCLEOTIDE SEQUENCE</scope>
    <source>
        <strain evidence="2">DSM 26232</strain>
    </source>
</reference>
<dbReference type="RefSeq" id="WP_209492134.1">
    <property type="nucleotide sequence ID" value="NZ_JAGGLC010000005.1"/>
</dbReference>
<keyword evidence="3" id="KW-1185">Reference proteome</keyword>
<evidence type="ECO:0000313" key="2">
    <source>
        <dbReference type="EMBL" id="MBP1987767.1"/>
    </source>
</evidence>
<dbReference type="Proteomes" id="UP000823736">
    <property type="component" value="Unassembled WGS sequence"/>
</dbReference>
<comment type="caution">
    <text evidence="2">The sequence shown here is derived from an EMBL/GenBank/DDBJ whole genome shotgun (WGS) entry which is preliminary data.</text>
</comment>
<dbReference type="OrthoDB" id="212869at2157"/>
<evidence type="ECO:0000256" key="1">
    <source>
        <dbReference type="SAM" id="MobiDB-lite"/>
    </source>
</evidence>
<dbReference type="EMBL" id="JAGGLC010000005">
    <property type="protein sequence ID" value="MBP1987767.1"/>
    <property type="molecule type" value="Genomic_DNA"/>
</dbReference>
<evidence type="ECO:0000313" key="3">
    <source>
        <dbReference type="Proteomes" id="UP000823736"/>
    </source>
</evidence>
<proteinExistence type="predicted"/>
<feature type="region of interest" description="Disordered" evidence="1">
    <location>
        <begin position="99"/>
        <end position="159"/>
    </location>
</feature>
<feature type="compositionally biased region" description="Basic and acidic residues" evidence="1">
    <location>
        <begin position="123"/>
        <end position="132"/>
    </location>
</feature>
<name>A0A8T4GXL4_9EURY</name>
<sequence>MQVRDAVERDAPAMASLGDAPESVLRNLVHDRSVRVLVEEGGGADEEENDEVLGFVSFDAREDAVHVTEFGGDRAACERLLAEPLRFAEREAFPVEMLLRDADDEGSPTRTAGDDEGSPTRTAGDDAMREAVEAVGFTEAGPGPRFRGETTRRYRYEPS</sequence>
<feature type="compositionally biased region" description="Basic and acidic residues" evidence="1">
    <location>
        <begin position="146"/>
        <end position="159"/>
    </location>
</feature>
<gene>
    <name evidence="2" type="ORF">J2753_002277</name>
</gene>